<dbReference type="Proteomes" id="UP000243797">
    <property type="component" value="Unassembled WGS sequence"/>
</dbReference>
<name>A0A2K1QKZ7_9PEZI</name>
<feature type="domain" description="DUF4246" evidence="2">
    <location>
        <begin position="533"/>
        <end position="619"/>
    </location>
</feature>
<dbReference type="InterPro" id="IPR049207">
    <property type="entry name" value="DUF4246_N"/>
</dbReference>
<evidence type="ECO:0000259" key="2">
    <source>
        <dbReference type="Pfam" id="PF14033"/>
    </source>
</evidence>
<proteinExistence type="predicted"/>
<protein>
    <submittedName>
        <fullName evidence="4">Uncharacterized protein</fullName>
    </submittedName>
</protein>
<evidence type="ECO:0000313" key="4">
    <source>
        <dbReference type="EMBL" id="PNS15612.1"/>
    </source>
</evidence>
<dbReference type="AlphaFoldDB" id="A0A2K1QKZ7"/>
<comment type="caution">
    <text evidence="4">The sequence shown here is derived from an EMBL/GenBank/DDBJ whole genome shotgun (WGS) entry which is preliminary data.</text>
</comment>
<dbReference type="PANTHER" id="PTHR33119">
    <property type="entry name" value="IFI3P"/>
    <property type="match status" value="1"/>
</dbReference>
<feature type="compositionally biased region" description="Basic and acidic residues" evidence="1">
    <location>
        <begin position="409"/>
        <end position="423"/>
    </location>
</feature>
<feature type="domain" description="DUF4246" evidence="3">
    <location>
        <begin position="10"/>
        <end position="83"/>
    </location>
</feature>
<accession>A0A2K1QKZ7</accession>
<dbReference type="Pfam" id="PF14033">
    <property type="entry name" value="DUF4246"/>
    <property type="match status" value="2"/>
</dbReference>
<sequence>MTATPERVSLPGFGLAVHYYQTLDDPFGDCDVPSHALFKGGWHGSCVLVRERRLCEAIDRLTDKPDWRRKVFDDTITTKWRSEVVRNEDDPVEGFSDAMFDFCLSELQDKARKHEDTGIVSIYEVGPVVCKSDSLVSEDTRLQLRQTVAELLENVPERLMDWHPGSNGKVLDLVHPSLFPLMYGRSRALPTSTICLKDCLAAIGTGELVSLPSNESGNEYDADSRRKLGDVWSHKFQWLPAEVKWSETGVTFTSYINNLHPIRNRPLYGVIEKVLSHAIPLWDEVFSRLDRDPEGGALRFPSRVADYEFFEGTGVAQWRARRQERRALGLPIDGRAEGEEVVSADQVTNPEGGNSHAPMRGIETLSAQPRGDAEEGKEDGREEDDSEEGEEEEGEDGGGVSENVNSLGKKSDEEIGEADRVDRLASTAAKFDADDTGADNDYTNKEEGEEDDEEEEEEEEEEGEEEEEFNTSEEEAFDNHEFDSDHEVDWPYRRRELIPPEPCSYEDHSRKAEQGHSPNLKESYGDQGLQVINDYSGLEKIFGIEQEEAAVQDIGKVLTRQGRLLAFPNVIQHKVSPFSLADRTKPGHRKILAFFLVHPKARIISTANVPPQRKDWWEAELQKAGSLDFMPSELQKHIIDDVDDFPIDLQEAKMAREQLMEERKTYTSCVNDVIIGGNTISFCEH</sequence>
<dbReference type="InterPro" id="IPR025340">
    <property type="entry name" value="DUF4246"/>
</dbReference>
<dbReference type="InterPro" id="IPR049192">
    <property type="entry name" value="DUF4246_C"/>
</dbReference>
<keyword evidence="5" id="KW-1185">Reference proteome</keyword>
<evidence type="ECO:0000313" key="5">
    <source>
        <dbReference type="Proteomes" id="UP000243797"/>
    </source>
</evidence>
<reference evidence="4 5" key="1">
    <citation type="submission" date="2017-06" db="EMBL/GenBank/DDBJ databases">
        <title>Draft genome sequence of a variant of Elsinoe murrayae.</title>
        <authorList>
            <person name="Cheng Q."/>
        </authorList>
    </citation>
    <scope>NUCLEOTIDE SEQUENCE [LARGE SCALE GENOMIC DNA]</scope>
    <source>
        <strain evidence="4 5">CQ-2017a</strain>
    </source>
</reference>
<feature type="compositionally biased region" description="Basic and acidic residues" evidence="1">
    <location>
        <begin position="371"/>
        <end position="380"/>
    </location>
</feature>
<dbReference type="OrthoDB" id="415532at2759"/>
<feature type="domain" description="DUF4246" evidence="2">
    <location>
        <begin position="98"/>
        <end position="532"/>
    </location>
</feature>
<evidence type="ECO:0000256" key="1">
    <source>
        <dbReference type="SAM" id="MobiDB-lite"/>
    </source>
</evidence>
<feature type="region of interest" description="Disordered" evidence="1">
    <location>
        <begin position="337"/>
        <end position="524"/>
    </location>
</feature>
<organism evidence="4 5">
    <name type="scientific">Sphaceloma murrayae</name>
    <dbReference type="NCBI Taxonomy" id="2082308"/>
    <lineage>
        <taxon>Eukaryota</taxon>
        <taxon>Fungi</taxon>
        <taxon>Dikarya</taxon>
        <taxon>Ascomycota</taxon>
        <taxon>Pezizomycotina</taxon>
        <taxon>Dothideomycetes</taxon>
        <taxon>Dothideomycetidae</taxon>
        <taxon>Myriangiales</taxon>
        <taxon>Elsinoaceae</taxon>
        <taxon>Sphaceloma</taxon>
    </lineage>
</organism>
<feature type="compositionally biased region" description="Acidic residues" evidence="1">
    <location>
        <begin position="381"/>
        <end position="396"/>
    </location>
</feature>
<feature type="compositionally biased region" description="Basic and acidic residues" evidence="1">
    <location>
        <begin position="505"/>
        <end position="514"/>
    </location>
</feature>
<dbReference type="InParanoid" id="A0A2K1QKZ7"/>
<gene>
    <name evidence="4" type="ORF">CAC42_871</name>
</gene>
<dbReference type="PANTHER" id="PTHR33119:SF1">
    <property type="entry name" value="FE2OG DIOXYGENASE DOMAIN-CONTAINING PROTEIN"/>
    <property type="match status" value="1"/>
</dbReference>
<feature type="compositionally biased region" description="Basic and acidic residues" evidence="1">
    <location>
        <begin position="477"/>
        <end position="498"/>
    </location>
</feature>
<dbReference type="STRING" id="2082308.A0A2K1QKZ7"/>
<dbReference type="EMBL" id="NKHZ01000070">
    <property type="protein sequence ID" value="PNS15612.1"/>
    <property type="molecule type" value="Genomic_DNA"/>
</dbReference>
<dbReference type="Pfam" id="PF21666">
    <property type="entry name" value="DUF4246_N"/>
    <property type="match status" value="1"/>
</dbReference>
<evidence type="ECO:0000259" key="3">
    <source>
        <dbReference type="Pfam" id="PF21666"/>
    </source>
</evidence>
<feature type="compositionally biased region" description="Acidic residues" evidence="1">
    <location>
        <begin position="447"/>
        <end position="476"/>
    </location>
</feature>